<evidence type="ECO:0000313" key="5">
    <source>
        <dbReference type="Proteomes" id="UP001295740"/>
    </source>
</evidence>
<protein>
    <submittedName>
        <fullName evidence="4">Uu.00g096720.m01.CDS01</fullName>
    </submittedName>
</protein>
<dbReference type="PRINTS" id="PR00146">
    <property type="entry name" value="DHPICSNTHASE"/>
</dbReference>
<dbReference type="Proteomes" id="UP001295740">
    <property type="component" value="Unassembled WGS sequence"/>
</dbReference>
<proteinExistence type="predicted"/>
<dbReference type="InterPro" id="IPR020624">
    <property type="entry name" value="Schiff_base-form_aldolases_CS"/>
</dbReference>
<reference evidence="4" key="1">
    <citation type="submission" date="2023-10" db="EMBL/GenBank/DDBJ databases">
        <authorList>
            <person name="Hackl T."/>
        </authorList>
    </citation>
    <scope>NUCLEOTIDE SEQUENCE</scope>
</reference>
<dbReference type="SUPFAM" id="SSF51569">
    <property type="entry name" value="Aldolase"/>
    <property type="match status" value="1"/>
</dbReference>
<evidence type="ECO:0000256" key="1">
    <source>
        <dbReference type="ARBA" id="ARBA00023239"/>
    </source>
</evidence>
<evidence type="ECO:0000256" key="3">
    <source>
        <dbReference type="SAM" id="MobiDB-lite"/>
    </source>
</evidence>
<comment type="caution">
    <text evidence="4">The sequence shown here is derived from an EMBL/GenBank/DDBJ whole genome shotgun (WGS) entry which is preliminary data.</text>
</comment>
<dbReference type="PANTHER" id="PTHR12128:SF68">
    <property type="entry name" value="DIHYDRODIPICOLINATE SYNTHETASE"/>
    <property type="match status" value="1"/>
</dbReference>
<dbReference type="PROSITE" id="PS00665">
    <property type="entry name" value="DHDPS_1"/>
    <property type="match status" value="1"/>
</dbReference>
<keyword evidence="2" id="KW-0704">Schiff base</keyword>
<dbReference type="Pfam" id="PF00701">
    <property type="entry name" value="DHDPS"/>
    <property type="match status" value="1"/>
</dbReference>
<gene>
    <name evidence="4" type="ORF">KHLLAP_LOCUS2746</name>
</gene>
<dbReference type="EMBL" id="CAUWAG010000004">
    <property type="protein sequence ID" value="CAJ2502278.1"/>
    <property type="molecule type" value="Genomic_DNA"/>
</dbReference>
<accession>A0AAI8YF38</accession>
<dbReference type="InterPro" id="IPR002220">
    <property type="entry name" value="DapA-like"/>
</dbReference>
<dbReference type="CDD" id="cd00408">
    <property type="entry name" value="DHDPS-like"/>
    <property type="match status" value="1"/>
</dbReference>
<keyword evidence="5" id="KW-1185">Reference proteome</keyword>
<feature type="region of interest" description="Disordered" evidence="3">
    <location>
        <begin position="46"/>
        <end position="68"/>
    </location>
</feature>
<organism evidence="4 5">
    <name type="scientific">Anthostomella pinea</name>
    <dbReference type="NCBI Taxonomy" id="933095"/>
    <lineage>
        <taxon>Eukaryota</taxon>
        <taxon>Fungi</taxon>
        <taxon>Dikarya</taxon>
        <taxon>Ascomycota</taxon>
        <taxon>Pezizomycotina</taxon>
        <taxon>Sordariomycetes</taxon>
        <taxon>Xylariomycetidae</taxon>
        <taxon>Xylariales</taxon>
        <taxon>Xylariaceae</taxon>
        <taxon>Anthostomella</taxon>
    </lineage>
</organism>
<dbReference type="PANTHER" id="PTHR12128">
    <property type="entry name" value="DIHYDRODIPICOLINATE SYNTHASE"/>
    <property type="match status" value="1"/>
</dbReference>
<name>A0AAI8YF38_9PEZI</name>
<evidence type="ECO:0000256" key="2">
    <source>
        <dbReference type="ARBA" id="ARBA00023270"/>
    </source>
</evidence>
<sequence length="356" mass="37899">MAAHPPPGVYVPVPTFFASKKAADYDPVAAPVDIATQVAHSLYGKHRAPSTHYPPSHIQEAPSELTPQSPQDLAKAGIKGLVLLGSTGEAIHLTSAERTTILSGVRQAYDREGFPDYPIVAGTATQNVAETVEQLRGARDAGAQWGLCLVPGYFAGASTQEGIVRWFTAVADQSPIPIMIYHYPGVSNNVKVTVSTIVTLSAHANIVGCKLSHGDVSYHAQVASNPSIDHAHFATFTGLGQQLLPVIAVGAAGAIDGCAGFFPKTVVKLYELALKNRPSDDEVARRRALQFKVSAMEELVVRFGTVGIKEAVSRLRGMGDCDGTRLPLFGGIPGGDDEWAKWKECVGMMEEEENSL</sequence>
<evidence type="ECO:0000313" key="4">
    <source>
        <dbReference type="EMBL" id="CAJ2502278.1"/>
    </source>
</evidence>
<dbReference type="SMART" id="SM01130">
    <property type="entry name" value="DHDPS"/>
    <property type="match status" value="1"/>
</dbReference>
<dbReference type="InterPro" id="IPR013785">
    <property type="entry name" value="Aldolase_TIM"/>
</dbReference>
<dbReference type="GO" id="GO:0008840">
    <property type="term" value="F:4-hydroxy-tetrahydrodipicolinate synthase activity"/>
    <property type="evidence" value="ECO:0007669"/>
    <property type="project" value="TreeGrafter"/>
</dbReference>
<keyword evidence="1" id="KW-0456">Lyase</keyword>
<dbReference type="AlphaFoldDB" id="A0AAI8YF38"/>
<dbReference type="Gene3D" id="3.20.20.70">
    <property type="entry name" value="Aldolase class I"/>
    <property type="match status" value="1"/>
</dbReference>